<name>A0ACD6AGM2_AVESA</name>
<dbReference type="Proteomes" id="UP001732700">
    <property type="component" value="Unassembled WGS sequence"/>
</dbReference>
<reference evidence="1" key="1">
    <citation type="submission" date="2025-09" db="UniProtKB">
        <authorList>
            <consortium name="EnsemblPlants"/>
        </authorList>
    </citation>
    <scope>IDENTIFICATION</scope>
</reference>
<accession>A0ACD6AGM2</accession>
<proteinExistence type="predicted"/>
<evidence type="ECO:0000313" key="1">
    <source>
        <dbReference type="EnsemblPlants" id="AVESA.00010b.r2.UnG1403100.1.CDS"/>
    </source>
</evidence>
<dbReference type="EnsemblPlants" id="AVESA.00010b.r2.UnG1403100.1">
    <property type="protein sequence ID" value="AVESA.00010b.r2.UnG1403100.1.CDS"/>
    <property type="gene ID" value="AVESA.00010b.r2.UnG1403100"/>
</dbReference>
<organism evidence="1 2">
    <name type="scientific">Avena sativa</name>
    <name type="common">Oat</name>
    <dbReference type="NCBI Taxonomy" id="4498"/>
    <lineage>
        <taxon>Eukaryota</taxon>
        <taxon>Viridiplantae</taxon>
        <taxon>Streptophyta</taxon>
        <taxon>Embryophyta</taxon>
        <taxon>Tracheophyta</taxon>
        <taxon>Spermatophyta</taxon>
        <taxon>Magnoliopsida</taxon>
        <taxon>Liliopsida</taxon>
        <taxon>Poales</taxon>
        <taxon>Poaceae</taxon>
        <taxon>BOP clade</taxon>
        <taxon>Pooideae</taxon>
        <taxon>Poodae</taxon>
        <taxon>Poeae</taxon>
        <taxon>Poeae Chloroplast Group 1 (Aveneae type)</taxon>
        <taxon>Aveninae</taxon>
        <taxon>Avena</taxon>
    </lineage>
</organism>
<sequence>MAGALELALFHGLERSLFHRLVRDLAQDAESMRWVLALWLWFESVGHDGFVRRVSALPGPVVLRFVEEALACLARLAGRVLAGAGSLLPCTNALLAKPIDDVGYFDAHRDEVTPGVRSLYKNVCRVAFDDGCLADDAIFLSRSATSRIRPVQRAVGTPVVSAFAGSASGVRNTTAASFSRLNAMAAPWSPAQAAYEQQQQQVINPLPEDFRSLFITFSRGYPISKEDIEEFFNAIHGPCVEAVVVERAAPGQLPVYGRVVLRSPAMIPLLLDGQQTAKYIIKGRHLWARIYIPSARHPTFYA</sequence>
<protein>
    <submittedName>
        <fullName evidence="1">Uncharacterized protein</fullName>
    </submittedName>
</protein>
<keyword evidence="2" id="KW-1185">Reference proteome</keyword>
<evidence type="ECO:0000313" key="2">
    <source>
        <dbReference type="Proteomes" id="UP001732700"/>
    </source>
</evidence>